<evidence type="ECO:0000256" key="2">
    <source>
        <dbReference type="ARBA" id="ARBA00022801"/>
    </source>
</evidence>
<evidence type="ECO:0000256" key="4">
    <source>
        <dbReference type="SAM" id="SignalP"/>
    </source>
</evidence>
<dbReference type="InterPro" id="IPR001940">
    <property type="entry name" value="Peptidase_S1C"/>
</dbReference>
<sequence length="395" mass="40903">MAAARYLALLLAAALAGCSLVTPEPPSPGQKSTDPAETGKTTSPAGWRAVFEDHDEAVLRLAVSSCEDGAWMGTGFLLDDGHVVTAAHVANGAQAISAQTEEGETADALVVDVFPDHDLAVLELTEPLGGEPFQLASRVPERGSPIAIVGYPLGSYTLQISQGIVKGLDERIAGEDGTIERAHVTDAAGNGGNSGGPVLDEDGSVVGVFTAVGLAASDSVPSATVRAEGTGFFIPVDDLSSDLAALEADDSPDTACSSDDVIPPEDNPPDEGDALEISDEADPLEAIVGQVLFTHGTLINEGSFPAAFESFTPREQQELGGLDAWTQGVAGSTWRSIDVQSASDEESGVSAKVLLKTEDIMDDEVICRAFALTYTFTWEEEGLLIDRASGRATGC</sequence>
<feature type="chain" id="PRO_5046505816" evidence="4">
    <location>
        <begin position="22"/>
        <end position="395"/>
    </location>
</feature>
<evidence type="ECO:0000313" key="5">
    <source>
        <dbReference type="EMBL" id="MBM6399268.1"/>
    </source>
</evidence>
<dbReference type="SUPFAM" id="SSF50494">
    <property type="entry name" value="Trypsin-like serine proteases"/>
    <property type="match status" value="1"/>
</dbReference>
<dbReference type="PRINTS" id="PR00834">
    <property type="entry name" value="PROTEASES2C"/>
</dbReference>
<evidence type="ECO:0000256" key="3">
    <source>
        <dbReference type="SAM" id="MobiDB-lite"/>
    </source>
</evidence>
<dbReference type="Pfam" id="PF13365">
    <property type="entry name" value="Trypsin_2"/>
    <property type="match status" value="1"/>
</dbReference>
<dbReference type="EMBL" id="JAFDVD010000003">
    <property type="protein sequence ID" value="MBM6399268.1"/>
    <property type="molecule type" value="Genomic_DNA"/>
</dbReference>
<name>A0ABS2CIG2_9MICO</name>
<protein>
    <submittedName>
        <fullName evidence="5">Trypsin-like peptidase domain-containing protein</fullName>
    </submittedName>
</protein>
<proteinExistence type="predicted"/>
<accession>A0ABS2CIG2</accession>
<gene>
    <name evidence="5" type="ORF">JQN70_02585</name>
</gene>
<dbReference type="PANTHER" id="PTHR43343">
    <property type="entry name" value="PEPTIDASE S12"/>
    <property type="match status" value="1"/>
</dbReference>
<dbReference type="RefSeq" id="WP_204129732.1">
    <property type="nucleotide sequence ID" value="NZ_JAFDVD010000003.1"/>
</dbReference>
<feature type="compositionally biased region" description="Polar residues" evidence="3">
    <location>
        <begin position="29"/>
        <end position="44"/>
    </location>
</feature>
<reference evidence="5" key="1">
    <citation type="submission" date="2021-02" db="EMBL/GenBank/DDBJ databases">
        <title>Phycicoccus sp. MQZ13P-5T, whole genome shotgun sequence.</title>
        <authorList>
            <person name="Tuo L."/>
        </authorList>
    </citation>
    <scope>NUCLEOTIDE SEQUENCE</scope>
    <source>
        <strain evidence="5">MQZ13P-5</strain>
    </source>
</reference>
<keyword evidence="4" id="KW-0732">Signal</keyword>
<organism evidence="5 6">
    <name type="scientific">Phycicoccus sonneratiae</name>
    <dbReference type="NCBI Taxonomy" id="2807628"/>
    <lineage>
        <taxon>Bacteria</taxon>
        <taxon>Bacillati</taxon>
        <taxon>Actinomycetota</taxon>
        <taxon>Actinomycetes</taxon>
        <taxon>Micrococcales</taxon>
        <taxon>Intrasporangiaceae</taxon>
        <taxon>Phycicoccus</taxon>
    </lineage>
</organism>
<feature type="signal peptide" evidence="4">
    <location>
        <begin position="1"/>
        <end position="21"/>
    </location>
</feature>
<dbReference type="InterPro" id="IPR051201">
    <property type="entry name" value="Chloro_Bact_Ser_Proteases"/>
</dbReference>
<keyword evidence="2" id="KW-0378">Hydrolase</keyword>
<keyword evidence="6" id="KW-1185">Reference proteome</keyword>
<comment type="caution">
    <text evidence="5">The sequence shown here is derived from an EMBL/GenBank/DDBJ whole genome shotgun (WGS) entry which is preliminary data.</text>
</comment>
<feature type="region of interest" description="Disordered" evidence="3">
    <location>
        <begin position="23"/>
        <end position="45"/>
    </location>
</feature>
<keyword evidence="1" id="KW-0645">Protease</keyword>
<dbReference type="InterPro" id="IPR009003">
    <property type="entry name" value="Peptidase_S1_PA"/>
</dbReference>
<feature type="region of interest" description="Disordered" evidence="3">
    <location>
        <begin position="248"/>
        <end position="276"/>
    </location>
</feature>
<feature type="compositionally biased region" description="Acidic residues" evidence="3">
    <location>
        <begin position="267"/>
        <end position="276"/>
    </location>
</feature>
<dbReference type="Proteomes" id="UP001430172">
    <property type="component" value="Unassembled WGS sequence"/>
</dbReference>
<dbReference type="Gene3D" id="2.40.10.120">
    <property type="match status" value="1"/>
</dbReference>
<evidence type="ECO:0000313" key="6">
    <source>
        <dbReference type="Proteomes" id="UP001430172"/>
    </source>
</evidence>
<dbReference type="PANTHER" id="PTHR43343:SF3">
    <property type="entry name" value="PROTEASE DO-LIKE 8, CHLOROPLASTIC"/>
    <property type="match status" value="1"/>
</dbReference>
<dbReference type="PROSITE" id="PS51257">
    <property type="entry name" value="PROKAR_LIPOPROTEIN"/>
    <property type="match status" value="1"/>
</dbReference>
<evidence type="ECO:0000256" key="1">
    <source>
        <dbReference type="ARBA" id="ARBA00022670"/>
    </source>
</evidence>